<sequence length="316" mass="35081">MLGQDGLPMDDVSHYEATPEHLRSFDQASDQLSKFKAPQLFNQNDVHSHLLIGLMDGTGNDITQDPMHATNVSKFEAQIFQLNNAGNKRIHAEYIEGPGTQTNFFEKGVDSATGYTSLARAEEMYTRLVEQADEIHKVDPNAKIAIHLEGFSRGASQVPLLARMIDERGIPDKNSLTVTLDENGALAEKYTRYHQPPGQTPLTVGLYDPVPTGYMEMLDRRLPSSTVSGFQITAANERRGLFPVDQIIPEGLSEDGRFLNVTVAGAHSDVGGSYIRNGLGIRSFNLMTDYHNRLLGDSILPRLHEPEDPRMNVIHR</sequence>
<evidence type="ECO:0000313" key="2">
    <source>
        <dbReference type="EMBL" id="RMH87278.1"/>
    </source>
</evidence>
<dbReference type="PANTHER" id="PTHR33840">
    <property type="match status" value="1"/>
</dbReference>
<gene>
    <name evidence="2" type="ORF">EBB59_13275</name>
</gene>
<dbReference type="InterPro" id="IPR018712">
    <property type="entry name" value="Tle1-like_cat"/>
</dbReference>
<organism evidence="2 3">
    <name type="scientific">Solilutibacter pythonis</name>
    <dbReference type="NCBI Taxonomy" id="2483112"/>
    <lineage>
        <taxon>Bacteria</taxon>
        <taxon>Pseudomonadati</taxon>
        <taxon>Pseudomonadota</taxon>
        <taxon>Gammaproteobacteria</taxon>
        <taxon>Lysobacterales</taxon>
        <taxon>Lysobacteraceae</taxon>
        <taxon>Solilutibacter</taxon>
    </lineage>
</organism>
<dbReference type="AlphaFoldDB" id="A0A3M2HE99"/>
<name>A0A3M2HE99_9GAMM</name>
<dbReference type="Proteomes" id="UP000275012">
    <property type="component" value="Unassembled WGS sequence"/>
</dbReference>
<feature type="non-terminal residue" evidence="2">
    <location>
        <position position="316"/>
    </location>
</feature>
<protein>
    <submittedName>
        <fullName evidence="2">DUF2235 domain-containing protein</fullName>
    </submittedName>
</protein>
<dbReference type="PANTHER" id="PTHR33840:SF1">
    <property type="entry name" value="TLE1 PHOSPHOLIPASE DOMAIN-CONTAINING PROTEIN"/>
    <property type="match status" value="1"/>
</dbReference>
<dbReference type="EMBL" id="RFLY01000063">
    <property type="protein sequence ID" value="RMH87278.1"/>
    <property type="molecule type" value="Genomic_DNA"/>
</dbReference>
<dbReference type="Pfam" id="PF09994">
    <property type="entry name" value="T6SS_Tle1-like_cat"/>
    <property type="match status" value="1"/>
</dbReference>
<accession>A0A3M2HE99</accession>
<reference evidence="2 3" key="1">
    <citation type="submission" date="2018-10" db="EMBL/GenBank/DDBJ databases">
        <title>Proposal of Lysobacter pythonis sp. nov. isolated from royal pythons (Python regius).</title>
        <authorList>
            <person name="Hans-Juergen B."/>
            <person name="Huptas C."/>
            <person name="Sandra B."/>
            <person name="Igor L."/>
            <person name="Joachim S."/>
            <person name="Siegfried S."/>
            <person name="Mareike W."/>
            <person name="Peter K."/>
        </authorList>
    </citation>
    <scope>NUCLEOTIDE SEQUENCE [LARGE SCALE GENOMIC DNA]</scope>
    <source>
        <strain evidence="2 3">4284/11</strain>
    </source>
</reference>
<keyword evidence="3" id="KW-1185">Reference proteome</keyword>
<comment type="caution">
    <text evidence="2">The sequence shown here is derived from an EMBL/GenBank/DDBJ whole genome shotgun (WGS) entry which is preliminary data.</text>
</comment>
<feature type="domain" description="T6SS Phospholipase effector Tle1-like catalytic" evidence="1">
    <location>
        <begin position="51"/>
        <end position="175"/>
    </location>
</feature>
<evidence type="ECO:0000313" key="3">
    <source>
        <dbReference type="Proteomes" id="UP000275012"/>
    </source>
</evidence>
<evidence type="ECO:0000259" key="1">
    <source>
        <dbReference type="Pfam" id="PF09994"/>
    </source>
</evidence>
<proteinExistence type="predicted"/>